<reference evidence="4" key="1">
    <citation type="journal article" date="2019" name="bioRxiv">
        <title>The Genome of the Zebra Mussel, Dreissena polymorpha: A Resource for Invasive Species Research.</title>
        <authorList>
            <person name="McCartney M.A."/>
            <person name="Auch B."/>
            <person name="Kono T."/>
            <person name="Mallez S."/>
            <person name="Zhang Y."/>
            <person name="Obille A."/>
            <person name="Becker A."/>
            <person name="Abrahante J.E."/>
            <person name="Garbe J."/>
            <person name="Badalamenti J.P."/>
            <person name="Herman A."/>
            <person name="Mangelson H."/>
            <person name="Liachko I."/>
            <person name="Sullivan S."/>
            <person name="Sone E.D."/>
            <person name="Koren S."/>
            <person name="Silverstein K.A.T."/>
            <person name="Beckman K.B."/>
            <person name="Gohl D.M."/>
        </authorList>
    </citation>
    <scope>NUCLEOTIDE SEQUENCE</scope>
    <source>
        <strain evidence="4">Duluth1</strain>
        <tissue evidence="4">Whole animal</tissue>
    </source>
</reference>
<proteinExistence type="predicted"/>
<protein>
    <recommendedName>
        <fullName evidence="3">B box-type domain-containing protein</fullName>
    </recommendedName>
</protein>
<keyword evidence="5" id="KW-1185">Reference proteome</keyword>
<dbReference type="InterPro" id="IPR000315">
    <property type="entry name" value="Znf_B-box"/>
</dbReference>
<dbReference type="Pfam" id="PF00643">
    <property type="entry name" value="zf-B_box"/>
    <property type="match status" value="1"/>
</dbReference>
<keyword evidence="1" id="KW-0863">Zinc-finger</keyword>
<dbReference type="EMBL" id="JAIWYP010000040">
    <property type="protein sequence ID" value="KAH3691298.1"/>
    <property type="molecule type" value="Genomic_DNA"/>
</dbReference>
<feature type="domain" description="B box-type" evidence="3">
    <location>
        <begin position="10"/>
        <end position="54"/>
    </location>
</feature>
<reference evidence="4" key="2">
    <citation type="submission" date="2020-11" db="EMBL/GenBank/DDBJ databases">
        <authorList>
            <person name="McCartney M.A."/>
            <person name="Auch B."/>
            <person name="Kono T."/>
            <person name="Mallez S."/>
            <person name="Becker A."/>
            <person name="Gohl D.M."/>
            <person name="Silverstein K.A.T."/>
            <person name="Koren S."/>
            <person name="Bechman K.B."/>
            <person name="Herman A."/>
            <person name="Abrahante J.E."/>
            <person name="Garbe J."/>
        </authorList>
    </citation>
    <scope>NUCLEOTIDE SEQUENCE</scope>
    <source>
        <strain evidence="4">Duluth1</strain>
        <tissue evidence="4">Whole animal</tissue>
    </source>
</reference>
<feature type="compositionally biased region" description="Basic and acidic residues" evidence="2">
    <location>
        <begin position="381"/>
        <end position="391"/>
    </location>
</feature>
<feature type="region of interest" description="Disordered" evidence="2">
    <location>
        <begin position="349"/>
        <end position="391"/>
    </location>
</feature>
<organism evidence="4 5">
    <name type="scientific">Dreissena polymorpha</name>
    <name type="common">Zebra mussel</name>
    <name type="synonym">Mytilus polymorpha</name>
    <dbReference type="NCBI Taxonomy" id="45954"/>
    <lineage>
        <taxon>Eukaryota</taxon>
        <taxon>Metazoa</taxon>
        <taxon>Spiralia</taxon>
        <taxon>Lophotrochozoa</taxon>
        <taxon>Mollusca</taxon>
        <taxon>Bivalvia</taxon>
        <taxon>Autobranchia</taxon>
        <taxon>Heteroconchia</taxon>
        <taxon>Euheterodonta</taxon>
        <taxon>Imparidentia</taxon>
        <taxon>Neoheterodontei</taxon>
        <taxon>Myida</taxon>
        <taxon>Dreissenoidea</taxon>
        <taxon>Dreissenidae</taxon>
        <taxon>Dreissena</taxon>
    </lineage>
</organism>
<dbReference type="InterPro" id="IPR011993">
    <property type="entry name" value="PH-like_dom_sf"/>
</dbReference>
<keyword evidence="1" id="KW-0862">Zinc</keyword>
<name>A0A9D3Y3U9_DREPO</name>
<feature type="compositionally biased region" description="Polar residues" evidence="2">
    <location>
        <begin position="349"/>
        <end position="359"/>
    </location>
</feature>
<dbReference type="AlphaFoldDB" id="A0A9D3Y3U9"/>
<dbReference type="GO" id="GO:0008270">
    <property type="term" value="F:zinc ion binding"/>
    <property type="evidence" value="ECO:0007669"/>
    <property type="project" value="UniProtKB-KW"/>
</dbReference>
<comment type="caution">
    <text evidence="4">The sequence shown here is derived from an EMBL/GenBank/DDBJ whole genome shotgun (WGS) entry which is preliminary data.</text>
</comment>
<dbReference type="PROSITE" id="PS50119">
    <property type="entry name" value="ZF_BBOX"/>
    <property type="match status" value="1"/>
</dbReference>
<evidence type="ECO:0000259" key="3">
    <source>
        <dbReference type="PROSITE" id="PS50119"/>
    </source>
</evidence>
<evidence type="ECO:0000256" key="2">
    <source>
        <dbReference type="SAM" id="MobiDB-lite"/>
    </source>
</evidence>
<dbReference type="OrthoDB" id="6020914at2759"/>
<sequence>MDDIRTKKGERLNMCDICGTYSDETFYCVECSQPLCKNCVPLHNNFRLLKGHNINIKAVRCEDTVKHDYVNILASNNRKTSDNVTPVVVHTDKEASIYTGYDDVANRSEKTVVNYVDVTANIVLKSTERAAPDNFNQADWTDGCWKSLFVDTHHSVLDNNDVKKSPSLSFMPKNLDALKRPSFSSAPDISACGRTDMPPPKVCRDSYEDTSDVVYIYSSFNEVSDLAKEEQMKSFKVNGKISACTDVRGDLLDLPRKHGSCGDVNVTNFHTYVNDPNHPICRLIRKLPELPNTGSSKFSYISGYVNEPNTSLSKKGAEINRRRQLSEPSLNETTHFNHANVHVNVTNSAKTESVTTKSTPGIRPPDLTDIGISPRRMHQNKRGEARTPEEPRKLQMVSGDHFHVQIENTPLASKSKIVGERMLVVEEGQMRILDKDTKLCIATFLLPWIRKFSCHGDNLSVKVGKKSAFGKGIIQIRNHPYVIEEILGLVRGYCKHKYSLS</sequence>
<gene>
    <name evidence="4" type="ORF">DPMN_192050</name>
</gene>
<dbReference type="Gene3D" id="2.30.29.30">
    <property type="entry name" value="Pleckstrin-homology domain (PH domain)/Phosphotyrosine-binding domain (PTB)"/>
    <property type="match status" value="1"/>
</dbReference>
<evidence type="ECO:0000313" key="5">
    <source>
        <dbReference type="Proteomes" id="UP000828390"/>
    </source>
</evidence>
<dbReference type="SUPFAM" id="SSF50729">
    <property type="entry name" value="PH domain-like"/>
    <property type="match status" value="1"/>
</dbReference>
<keyword evidence="1" id="KW-0479">Metal-binding</keyword>
<dbReference type="SMART" id="SM00336">
    <property type="entry name" value="BBOX"/>
    <property type="match status" value="1"/>
</dbReference>
<evidence type="ECO:0000313" key="4">
    <source>
        <dbReference type="EMBL" id="KAH3691298.1"/>
    </source>
</evidence>
<accession>A0A9D3Y3U9</accession>
<evidence type="ECO:0000256" key="1">
    <source>
        <dbReference type="PROSITE-ProRule" id="PRU00024"/>
    </source>
</evidence>
<dbReference type="Proteomes" id="UP000828390">
    <property type="component" value="Unassembled WGS sequence"/>
</dbReference>